<dbReference type="PROSITE" id="PS50294">
    <property type="entry name" value="WD_REPEATS_REGION"/>
    <property type="match status" value="2"/>
</dbReference>
<feature type="region of interest" description="Disordered" evidence="7">
    <location>
        <begin position="735"/>
        <end position="759"/>
    </location>
</feature>
<keyword evidence="2" id="KW-0479">Metal-binding</keyword>
<evidence type="ECO:0000256" key="7">
    <source>
        <dbReference type="SAM" id="MobiDB-lite"/>
    </source>
</evidence>
<evidence type="ECO:0000256" key="6">
    <source>
        <dbReference type="PROSITE-ProRule" id="PRU00221"/>
    </source>
</evidence>
<dbReference type="GO" id="GO:0008270">
    <property type="term" value="F:zinc ion binding"/>
    <property type="evidence" value="ECO:0007669"/>
    <property type="project" value="UniProtKB-KW"/>
</dbReference>
<comment type="caution">
    <text evidence="8">The sequence shown here is derived from an EMBL/GenBank/DDBJ whole genome shotgun (WGS) entry which is preliminary data.</text>
</comment>
<dbReference type="SMART" id="SM00320">
    <property type="entry name" value="WD40"/>
    <property type="match status" value="5"/>
</dbReference>
<dbReference type="InterPro" id="IPR015943">
    <property type="entry name" value="WD40/YVTN_repeat-like_dom_sf"/>
</dbReference>
<organism evidence="8 9">
    <name type="scientific">Golovinomyces cichoracearum</name>
    <dbReference type="NCBI Taxonomy" id="62708"/>
    <lineage>
        <taxon>Eukaryota</taxon>
        <taxon>Fungi</taxon>
        <taxon>Dikarya</taxon>
        <taxon>Ascomycota</taxon>
        <taxon>Pezizomycotina</taxon>
        <taxon>Leotiomycetes</taxon>
        <taxon>Erysiphales</taxon>
        <taxon>Erysiphaceae</taxon>
        <taxon>Golovinomyces</taxon>
    </lineage>
</organism>
<feature type="repeat" description="WD" evidence="6">
    <location>
        <begin position="141"/>
        <end position="183"/>
    </location>
</feature>
<dbReference type="InterPro" id="IPR037590">
    <property type="entry name" value="WDR24"/>
</dbReference>
<feature type="region of interest" description="Disordered" evidence="7">
    <location>
        <begin position="841"/>
        <end position="864"/>
    </location>
</feature>
<proteinExistence type="predicted"/>
<keyword evidence="4" id="KW-0863">Zinc-finger</keyword>
<dbReference type="InterPro" id="IPR036322">
    <property type="entry name" value="WD40_repeat_dom_sf"/>
</dbReference>
<dbReference type="AlphaFoldDB" id="A0A420GJ88"/>
<accession>A0A420GJ88</accession>
<evidence type="ECO:0000256" key="3">
    <source>
        <dbReference type="ARBA" id="ARBA00022737"/>
    </source>
</evidence>
<dbReference type="EMBL" id="MCBQ01022499">
    <property type="protein sequence ID" value="RKF45063.1"/>
    <property type="molecule type" value="Genomic_DNA"/>
</dbReference>
<evidence type="ECO:0000256" key="4">
    <source>
        <dbReference type="ARBA" id="ARBA00022771"/>
    </source>
</evidence>
<dbReference type="STRING" id="62708.A0A420GJ88"/>
<dbReference type="PROSITE" id="PS00678">
    <property type="entry name" value="WD_REPEATS_1"/>
    <property type="match status" value="1"/>
</dbReference>
<dbReference type="GO" id="GO:0005774">
    <property type="term" value="C:vacuolar membrane"/>
    <property type="evidence" value="ECO:0007669"/>
    <property type="project" value="TreeGrafter"/>
</dbReference>
<protein>
    <submittedName>
        <fullName evidence="8">Putative wd repeat protein</fullName>
    </submittedName>
</protein>
<keyword evidence="9" id="KW-1185">Reference proteome</keyword>
<dbReference type="SUPFAM" id="SSF50978">
    <property type="entry name" value="WD40 repeat-like"/>
    <property type="match status" value="1"/>
</dbReference>
<dbReference type="Pfam" id="PF00400">
    <property type="entry name" value="WD40"/>
    <property type="match status" value="2"/>
</dbReference>
<reference evidence="8 9" key="1">
    <citation type="journal article" date="2018" name="BMC Genomics">
        <title>Comparative genome analyses reveal sequence features reflecting distinct modes of host-adaptation between dicot and monocot powdery mildew.</title>
        <authorList>
            <person name="Wu Y."/>
            <person name="Ma X."/>
            <person name="Pan Z."/>
            <person name="Kale S.D."/>
            <person name="Song Y."/>
            <person name="King H."/>
            <person name="Zhang Q."/>
            <person name="Presley C."/>
            <person name="Deng X."/>
            <person name="Wei C.I."/>
            <person name="Xiao S."/>
        </authorList>
    </citation>
    <scope>NUCLEOTIDE SEQUENCE [LARGE SCALE GENOMIC DNA]</scope>
    <source>
        <strain evidence="8">UMSG3</strain>
    </source>
</reference>
<dbReference type="PANTHER" id="PTHR46200:SF1">
    <property type="entry name" value="GATOR COMPLEX PROTEIN WDR24"/>
    <property type="match status" value="1"/>
</dbReference>
<dbReference type="Gene3D" id="2.130.10.10">
    <property type="entry name" value="YVTN repeat-like/Quinoprotein amine dehydrogenase"/>
    <property type="match status" value="2"/>
</dbReference>
<dbReference type="InterPro" id="IPR001680">
    <property type="entry name" value="WD40_rpt"/>
</dbReference>
<evidence type="ECO:0000313" key="9">
    <source>
        <dbReference type="Proteomes" id="UP000283383"/>
    </source>
</evidence>
<dbReference type="Proteomes" id="UP000283383">
    <property type="component" value="Unassembled WGS sequence"/>
</dbReference>
<dbReference type="InterPro" id="IPR019775">
    <property type="entry name" value="WD40_repeat_CS"/>
</dbReference>
<feature type="compositionally biased region" description="Basic and acidic residues" evidence="7">
    <location>
        <begin position="843"/>
        <end position="858"/>
    </location>
</feature>
<name>A0A420GJ88_9PEZI</name>
<dbReference type="PROSITE" id="PS50082">
    <property type="entry name" value="WD_REPEATS_2"/>
    <property type="match status" value="2"/>
</dbReference>
<dbReference type="GO" id="GO:0061700">
    <property type="term" value="C:GATOR2 complex"/>
    <property type="evidence" value="ECO:0007669"/>
    <property type="project" value="TreeGrafter"/>
</dbReference>
<evidence type="ECO:0000256" key="5">
    <source>
        <dbReference type="ARBA" id="ARBA00022833"/>
    </source>
</evidence>
<keyword evidence="3" id="KW-0677">Repeat</keyword>
<evidence type="ECO:0000256" key="2">
    <source>
        <dbReference type="ARBA" id="ARBA00022723"/>
    </source>
</evidence>
<dbReference type="GO" id="GO:0016239">
    <property type="term" value="P:positive regulation of macroautophagy"/>
    <property type="evidence" value="ECO:0007669"/>
    <property type="project" value="TreeGrafter"/>
</dbReference>
<feature type="compositionally biased region" description="Low complexity" evidence="7">
    <location>
        <begin position="743"/>
        <end position="754"/>
    </location>
</feature>
<evidence type="ECO:0000313" key="8">
    <source>
        <dbReference type="EMBL" id="RKF45063.1"/>
    </source>
</evidence>
<keyword evidence="5" id="KW-0862">Zinc</keyword>
<dbReference type="GO" id="GO:1904263">
    <property type="term" value="P:positive regulation of TORC1 signaling"/>
    <property type="evidence" value="ECO:0007669"/>
    <property type="project" value="TreeGrafter"/>
</dbReference>
<gene>
    <name evidence="8" type="ORF">GcM3_224022</name>
</gene>
<feature type="repeat" description="WD" evidence="6">
    <location>
        <begin position="235"/>
        <end position="276"/>
    </location>
</feature>
<dbReference type="PANTHER" id="PTHR46200">
    <property type="entry name" value="GATOR COMPLEX PROTEIN WDR24"/>
    <property type="match status" value="1"/>
</dbReference>
<sequence length="1138" mass="127771">MRLLGQSAVNTTACEEVCIGLNRRLSSSHSLAYCAGKELFCMDKSPDGQRIVIAGSGVFKILKVGEAAITEEIDLRAIIWIHATSHNTATRSSEISNTLAIVAVKWSHGAFSSLIFTASANGVITAYDLNKTSEGLEIARIQAHEREIYKITISPHKPQWILTASRDGSVKSWNFRFNEISNDAYFQQWRTFKSTSEVLDVEWSPTDGLAFACSTELGQILTWDLRNPTKPSLRINAHVGQCYSIAWHPDGDHIASGGQDKFCHVWAITKNGKNSKKALHTLETRAPISCVLWRPALWSATAHSRRAAQITITYKDDRKMDSLVEIWDLARPTMPFKQLPYKPKTTQKMNDTQTGLKYTRDNNIFSDQGWDTAPIGIIWNNRDMLWTINNTIGTTNSGQSTVREGYLIQSNISFVPNTIEQRSLSNLAFSPTGDILMILEQRQAIRQRRPTLETPEISPEFPQSPSPISCQSFSDSEEEIIGNFLGTPQKRLHKKTNATQSDISPMNRNLMTLEASIELTGIYKPQQVMAIGHAPSTINRSEYQYYCNYYLTRLLDAPRVAMLPDEQITSILEDFANNAEALGHYTIAQTWRVLRLSMGSLLTRRAQYHRDLRTKYQETTILVKEESKESKKSSANSIERCNDKSVWSRLQPEITLRSRKSHDILKDSVSEEVESISNSINYSARFVNDFVGYRADSVASLSQTKDGKLSLLDADTAANSSSLLVPNINLEKSRTDPFEAEGSSLLSDDLNSPLENEPTSRVNCDDISEILILPSPSQDPGQFSQSFFSSKDQDEDYFMQETKIKSSPDENYFVTSSATVPDFEKQSSTDFRGQEKIYAAVKRSPESRTPELSKEENRTPATLNSFPSIRNQQISVVGNDRKKATSLATLSQPVTTKSFPTNSSLFTPEDFLYKNDDPLFTIPALDPSNIIQRLVVYHTSTTSTPYHIIPIILLLLPYLSPETINCLHASHIISEVHERLKFLELYNEATLLRNLCVPNYPEIYAESQQNIRVSFFCRACNKPFDPDPCIFNSHWMCSRCESTMFPCPICEQREYIPEEPEEPEFDPLVGNESMSFMEGNINLSLGTWWYCPGCAHGGHATCILKWHAASEPGDELGSLHSGGACPVVGCLHPCLARV</sequence>
<dbReference type="GO" id="GO:0005829">
    <property type="term" value="C:cytosol"/>
    <property type="evidence" value="ECO:0007669"/>
    <property type="project" value="TreeGrafter"/>
</dbReference>
<evidence type="ECO:0000256" key="1">
    <source>
        <dbReference type="ARBA" id="ARBA00022574"/>
    </source>
</evidence>
<keyword evidence="1 6" id="KW-0853">WD repeat</keyword>